<dbReference type="InterPro" id="IPR037721">
    <property type="entry name" value="Ferlin"/>
</dbReference>
<evidence type="ECO:0000256" key="1">
    <source>
        <dbReference type="ARBA" id="ARBA00004167"/>
    </source>
</evidence>
<reference evidence="7" key="1">
    <citation type="submission" date="2020-04" db="EMBL/GenBank/DDBJ databases">
        <authorList>
            <person name="Alioto T."/>
            <person name="Alioto T."/>
            <person name="Gomez Garrido J."/>
        </authorList>
    </citation>
    <scope>NUCLEOTIDE SEQUENCE</scope>
    <source>
        <strain evidence="7">A484AB</strain>
    </source>
</reference>
<gene>
    <name evidence="7" type="ORF">PACLA_8A021365</name>
</gene>
<keyword evidence="8" id="KW-1185">Reference proteome</keyword>
<feature type="region of interest" description="Disordered" evidence="6">
    <location>
        <begin position="50"/>
        <end position="79"/>
    </location>
</feature>
<dbReference type="InterPro" id="IPR000008">
    <property type="entry name" value="C2_dom"/>
</dbReference>
<dbReference type="InterPro" id="IPR035892">
    <property type="entry name" value="C2_domain_sf"/>
</dbReference>
<dbReference type="GO" id="GO:0016020">
    <property type="term" value="C:membrane"/>
    <property type="evidence" value="ECO:0007669"/>
    <property type="project" value="UniProtKB-SubCell"/>
</dbReference>
<evidence type="ECO:0000256" key="6">
    <source>
        <dbReference type="SAM" id="MobiDB-lite"/>
    </source>
</evidence>
<dbReference type="PANTHER" id="PTHR12546:SF33">
    <property type="entry name" value="SPERM VESICLE FUSION PROTEIN FER-1"/>
    <property type="match status" value="1"/>
</dbReference>
<protein>
    <submittedName>
        <fullName evidence="7">Myoferlin-like isoform X1</fullName>
    </submittedName>
</protein>
<dbReference type="PROSITE" id="PS50004">
    <property type="entry name" value="C2"/>
    <property type="match status" value="1"/>
</dbReference>
<accession>A0A6S7JLQ9</accession>
<dbReference type="AlphaFoldDB" id="A0A6S7JLQ9"/>
<keyword evidence="5" id="KW-0472">Membrane</keyword>
<feature type="non-terminal residue" evidence="7">
    <location>
        <position position="1"/>
    </location>
</feature>
<evidence type="ECO:0000256" key="5">
    <source>
        <dbReference type="ARBA" id="ARBA00023136"/>
    </source>
</evidence>
<feature type="compositionally biased region" description="Basic and acidic residues" evidence="6">
    <location>
        <begin position="68"/>
        <end position="79"/>
    </location>
</feature>
<dbReference type="EMBL" id="CACRXK020017906">
    <property type="protein sequence ID" value="CAB4031801.1"/>
    <property type="molecule type" value="Genomic_DNA"/>
</dbReference>
<dbReference type="Proteomes" id="UP001152795">
    <property type="component" value="Unassembled WGS sequence"/>
</dbReference>
<evidence type="ECO:0000256" key="4">
    <source>
        <dbReference type="ARBA" id="ARBA00022989"/>
    </source>
</evidence>
<organism evidence="7 8">
    <name type="scientific">Paramuricea clavata</name>
    <name type="common">Red gorgonian</name>
    <name type="synonym">Violescent sea-whip</name>
    <dbReference type="NCBI Taxonomy" id="317549"/>
    <lineage>
        <taxon>Eukaryota</taxon>
        <taxon>Metazoa</taxon>
        <taxon>Cnidaria</taxon>
        <taxon>Anthozoa</taxon>
        <taxon>Octocorallia</taxon>
        <taxon>Malacalcyonacea</taxon>
        <taxon>Plexauridae</taxon>
        <taxon>Paramuricea</taxon>
    </lineage>
</organism>
<name>A0A6S7JLQ9_PARCT</name>
<comment type="subcellular location">
    <subcellularLocation>
        <location evidence="1">Membrane</location>
        <topology evidence="1">Single-pass membrane protein</topology>
    </subcellularLocation>
</comment>
<evidence type="ECO:0000256" key="2">
    <source>
        <dbReference type="ARBA" id="ARBA00022692"/>
    </source>
</evidence>
<evidence type="ECO:0000313" key="7">
    <source>
        <dbReference type="EMBL" id="CAB4031801.1"/>
    </source>
</evidence>
<sequence length="184" mass="21171">LLGKAKLFLESLVESKENKIHVDVNLTDGYGNPTEYKFSCDLEYTCPTSNGTEADNDKENGQEDAETDSTKEGWDSKRSEEIKKQRFSLPDKPLDFQIRIKVVEARQLEGNDINPVVRVTIGNKRRQTRVRQSTNRPYYNQTLFYSFSAITPNELFGKEIKFEVFNSRLLRSDSLIGVFKVSLF</sequence>
<dbReference type="GO" id="GO:0061025">
    <property type="term" value="P:membrane fusion"/>
    <property type="evidence" value="ECO:0007669"/>
    <property type="project" value="TreeGrafter"/>
</dbReference>
<dbReference type="Gene3D" id="2.60.40.150">
    <property type="entry name" value="C2 domain"/>
    <property type="match status" value="1"/>
</dbReference>
<dbReference type="GO" id="GO:0007009">
    <property type="term" value="P:plasma membrane organization"/>
    <property type="evidence" value="ECO:0007669"/>
    <property type="project" value="TreeGrafter"/>
</dbReference>
<evidence type="ECO:0000313" key="8">
    <source>
        <dbReference type="Proteomes" id="UP001152795"/>
    </source>
</evidence>
<dbReference type="SUPFAM" id="SSF49562">
    <property type="entry name" value="C2 domain (Calcium/lipid-binding domain, CaLB)"/>
    <property type="match status" value="1"/>
</dbReference>
<keyword evidence="4" id="KW-1133">Transmembrane helix</keyword>
<dbReference type="OrthoDB" id="10059618at2759"/>
<dbReference type="Pfam" id="PF00168">
    <property type="entry name" value="C2"/>
    <property type="match status" value="1"/>
</dbReference>
<keyword evidence="2" id="KW-0812">Transmembrane</keyword>
<proteinExistence type="predicted"/>
<evidence type="ECO:0000256" key="3">
    <source>
        <dbReference type="ARBA" id="ARBA00022737"/>
    </source>
</evidence>
<comment type="caution">
    <text evidence="7">The sequence shown here is derived from an EMBL/GenBank/DDBJ whole genome shotgun (WGS) entry which is preliminary data.</text>
</comment>
<keyword evidence="3" id="KW-0677">Repeat</keyword>
<dbReference type="PANTHER" id="PTHR12546">
    <property type="entry name" value="FER-1-LIKE"/>
    <property type="match status" value="1"/>
</dbReference>